<organism evidence="7 8">
    <name type="scientific">Petrolisthes cinctipes</name>
    <name type="common">Flat porcelain crab</name>
    <dbReference type="NCBI Taxonomy" id="88211"/>
    <lineage>
        <taxon>Eukaryota</taxon>
        <taxon>Metazoa</taxon>
        <taxon>Ecdysozoa</taxon>
        <taxon>Arthropoda</taxon>
        <taxon>Crustacea</taxon>
        <taxon>Multicrustacea</taxon>
        <taxon>Malacostraca</taxon>
        <taxon>Eumalacostraca</taxon>
        <taxon>Eucarida</taxon>
        <taxon>Decapoda</taxon>
        <taxon>Pleocyemata</taxon>
        <taxon>Anomura</taxon>
        <taxon>Galatheoidea</taxon>
        <taxon>Porcellanidae</taxon>
        <taxon>Petrolisthes</taxon>
    </lineage>
</organism>
<evidence type="ECO:0000256" key="1">
    <source>
        <dbReference type="ARBA" id="ARBA00011764"/>
    </source>
</evidence>
<proteinExistence type="predicted"/>
<protein>
    <recommendedName>
        <fullName evidence="2">Regulatory protein zeste</fullName>
    </recommendedName>
</protein>
<dbReference type="GO" id="GO:0005634">
    <property type="term" value="C:nucleus"/>
    <property type="evidence" value="ECO:0007669"/>
    <property type="project" value="TreeGrafter"/>
</dbReference>
<sequence length="448" mass="50914">MVAKKMNNLRSAFRKEHKKDISSLRSGASADDVYQPSVWYYEQLLFLQDQETPRQSVTNVMIMFAHHALLQEHLRQLEQVEEVRIPRVIPRDRANPFRYHTEEDFVKRYRLPKNAVQDLIEAIEPHAPRPNNDRGCSIPLFLQMLVTLRYLATGSFQLSVADCVDMAVSPVCRCVGRISQLIAYLAPDYIKFPTPAEGHRLAQKYFSVPGYHDLKLKIILSIMLMKDELVIGWRMLEACSHAEVQPPAKKRRAANFSEEELMLLIEEVAERKAVLLGPLTSVVTNKGKELAWKAVAEAINSVGVVQRNVSDIKKKWFKVKSEVKCKAAKEKSERSKTDRPQPSTSAVYRQPTETLVTPVEYISLQPQSSSTSLSRSCSLQGFWIIRVFFLSSLCPCLRKWDSASHTSVVEQNACSDNFATFPGLILQRPSRLVWAPEPGLKEAKGLFN</sequence>
<feature type="domain" description="MADF" evidence="5">
    <location>
        <begin position="2"/>
        <end position="47"/>
    </location>
</feature>
<evidence type="ECO:0000256" key="2">
    <source>
        <dbReference type="ARBA" id="ARBA00016807"/>
    </source>
</evidence>
<keyword evidence="8" id="KW-1185">Reference proteome</keyword>
<comment type="function">
    <text evidence="3">Involved in transvection phenomena (= synapsis-dependent gene expression), where the synaptic pairing of chromosomes carrying genes with which zeste interacts influences the expression of these genes. Zeste binds to DNA and stimulates transcription from a nearby promoter.</text>
</comment>
<feature type="compositionally biased region" description="Polar residues" evidence="4">
    <location>
        <begin position="340"/>
        <end position="349"/>
    </location>
</feature>
<dbReference type="Proteomes" id="UP001286313">
    <property type="component" value="Unassembled WGS sequence"/>
</dbReference>
<evidence type="ECO:0000259" key="5">
    <source>
        <dbReference type="Pfam" id="PF10545"/>
    </source>
</evidence>
<reference evidence="7" key="1">
    <citation type="submission" date="2023-10" db="EMBL/GenBank/DDBJ databases">
        <title>Genome assemblies of two species of porcelain crab, Petrolisthes cinctipes and Petrolisthes manimaculis (Anomura: Porcellanidae).</title>
        <authorList>
            <person name="Angst P."/>
        </authorList>
    </citation>
    <scope>NUCLEOTIDE SEQUENCE</scope>
    <source>
        <strain evidence="7">PB745_01</strain>
        <tissue evidence="7">Gill</tissue>
    </source>
</reference>
<feature type="region of interest" description="Disordered" evidence="4">
    <location>
        <begin position="328"/>
        <end position="349"/>
    </location>
</feature>
<dbReference type="InterPro" id="IPR006578">
    <property type="entry name" value="MADF-dom"/>
</dbReference>
<evidence type="ECO:0000313" key="7">
    <source>
        <dbReference type="EMBL" id="KAK3848935.1"/>
    </source>
</evidence>
<evidence type="ECO:0000313" key="8">
    <source>
        <dbReference type="Proteomes" id="UP001286313"/>
    </source>
</evidence>
<evidence type="ECO:0000259" key="6">
    <source>
        <dbReference type="Pfam" id="PF13873"/>
    </source>
</evidence>
<gene>
    <name evidence="7" type="ORF">Pcinc_044291</name>
</gene>
<comment type="subunit">
    <text evidence="1">Self-associates forming complexes of several hundred monomers.</text>
</comment>
<feature type="domain" description="Myb/SANT-like DNA-binding" evidence="6">
    <location>
        <begin position="252"/>
        <end position="328"/>
    </location>
</feature>
<dbReference type="InterPro" id="IPR028002">
    <property type="entry name" value="Myb_DNA-bind_5"/>
</dbReference>
<dbReference type="PANTHER" id="PTHR23098">
    <property type="entry name" value="AGAP001331-PA-RELATED"/>
    <property type="match status" value="1"/>
</dbReference>
<dbReference type="AlphaFoldDB" id="A0AAE1BHE3"/>
<evidence type="ECO:0000256" key="4">
    <source>
        <dbReference type="SAM" id="MobiDB-lite"/>
    </source>
</evidence>
<name>A0AAE1BHE3_PETCI</name>
<accession>A0AAE1BHE3</accession>
<dbReference type="Pfam" id="PF13873">
    <property type="entry name" value="Myb_DNA-bind_5"/>
    <property type="match status" value="1"/>
</dbReference>
<feature type="compositionally biased region" description="Basic and acidic residues" evidence="4">
    <location>
        <begin position="328"/>
        <end position="339"/>
    </location>
</feature>
<dbReference type="Pfam" id="PF10545">
    <property type="entry name" value="MADF_DNA_bdg"/>
    <property type="match status" value="1"/>
</dbReference>
<dbReference type="EMBL" id="JAWQEG010009260">
    <property type="protein sequence ID" value="KAK3848935.1"/>
    <property type="molecule type" value="Genomic_DNA"/>
</dbReference>
<dbReference type="PANTHER" id="PTHR23098:SF16">
    <property type="entry name" value="REGULATORY PROTEIN ZESTE"/>
    <property type="match status" value="1"/>
</dbReference>
<comment type="caution">
    <text evidence="7">The sequence shown here is derived from an EMBL/GenBank/DDBJ whole genome shotgun (WGS) entry which is preliminary data.</text>
</comment>
<evidence type="ECO:0000256" key="3">
    <source>
        <dbReference type="ARBA" id="ARBA00025466"/>
    </source>
</evidence>